<proteinExistence type="predicted"/>
<sequence>MKSNIVRSMAVGAVLVAGTVVSVGGAEASSVPGAGDCNPAGVSVSNKTVSFAQTCGAGAKVRYKVDCSFQADKEVVVTWAGAQSKLTKLSCAIGIGGYSSTVL</sequence>
<evidence type="ECO:0000256" key="1">
    <source>
        <dbReference type="SAM" id="SignalP"/>
    </source>
</evidence>
<keyword evidence="1" id="KW-0732">Signal</keyword>
<evidence type="ECO:0000313" key="3">
    <source>
        <dbReference type="Proteomes" id="UP000231586"/>
    </source>
</evidence>
<reference evidence="2 3" key="1">
    <citation type="submission" date="2017-11" db="EMBL/GenBank/DDBJ databases">
        <title>Genomic Encyclopedia of Archaeal and Bacterial Type Strains, Phase II (KMG-II): From Individual Species to Whole Genera.</title>
        <authorList>
            <person name="Goeker M."/>
        </authorList>
    </citation>
    <scope>NUCLEOTIDE SEQUENCE [LARGE SCALE GENOMIC DNA]</scope>
    <source>
        <strain evidence="2 3">DSM 22413</strain>
    </source>
</reference>
<dbReference type="RefSeq" id="WP_157803741.1">
    <property type="nucleotide sequence ID" value="NZ_PGTZ01000007.1"/>
</dbReference>
<feature type="chain" id="PRO_5014792811" evidence="1">
    <location>
        <begin position="29"/>
        <end position="103"/>
    </location>
</feature>
<evidence type="ECO:0000313" key="2">
    <source>
        <dbReference type="EMBL" id="PJI93979.1"/>
    </source>
</evidence>
<name>A0A2M8WSS3_9MICO</name>
<gene>
    <name evidence="2" type="ORF">CLV34_1462</name>
</gene>
<organism evidence="2 3">
    <name type="scientific">Luteimicrobium subarcticum</name>
    <dbReference type="NCBI Taxonomy" id="620910"/>
    <lineage>
        <taxon>Bacteria</taxon>
        <taxon>Bacillati</taxon>
        <taxon>Actinomycetota</taxon>
        <taxon>Actinomycetes</taxon>
        <taxon>Micrococcales</taxon>
        <taxon>Luteimicrobium</taxon>
    </lineage>
</organism>
<keyword evidence="3" id="KW-1185">Reference proteome</keyword>
<comment type="caution">
    <text evidence="2">The sequence shown here is derived from an EMBL/GenBank/DDBJ whole genome shotgun (WGS) entry which is preliminary data.</text>
</comment>
<feature type="signal peptide" evidence="1">
    <location>
        <begin position="1"/>
        <end position="28"/>
    </location>
</feature>
<protein>
    <submittedName>
        <fullName evidence="2">Uncharacterized protein</fullName>
    </submittedName>
</protein>
<accession>A0A2M8WSS3</accession>
<dbReference type="EMBL" id="PGTZ01000007">
    <property type="protein sequence ID" value="PJI93979.1"/>
    <property type="molecule type" value="Genomic_DNA"/>
</dbReference>
<dbReference type="AlphaFoldDB" id="A0A2M8WSS3"/>
<dbReference type="Proteomes" id="UP000231586">
    <property type="component" value="Unassembled WGS sequence"/>
</dbReference>